<dbReference type="AlphaFoldDB" id="G7CCB6"/>
<comment type="caution">
    <text evidence="3">The sequence shown here is derived from an EMBL/GenBank/DDBJ whole genome shotgun (WGS) entry which is preliminary data.</text>
</comment>
<feature type="compositionally biased region" description="Low complexity" evidence="1">
    <location>
        <begin position="269"/>
        <end position="278"/>
    </location>
</feature>
<feature type="compositionally biased region" description="Acidic residues" evidence="1">
    <location>
        <begin position="286"/>
        <end position="297"/>
    </location>
</feature>
<accession>G7CCB6</accession>
<dbReference type="EMBL" id="AGVE01000017">
    <property type="protein sequence ID" value="EHI14379.1"/>
    <property type="molecule type" value="Genomic_DNA"/>
</dbReference>
<protein>
    <submittedName>
        <fullName evidence="3">FHA domain-containing protein</fullName>
    </submittedName>
</protein>
<dbReference type="Pfam" id="PF23717">
    <property type="entry name" value="DUF7159"/>
    <property type="match status" value="1"/>
</dbReference>
<gene>
    <name evidence="3" type="ORF">KEK_03056</name>
</gene>
<feature type="compositionally biased region" description="Gly residues" evidence="1">
    <location>
        <begin position="758"/>
        <end position="770"/>
    </location>
</feature>
<keyword evidence="4" id="KW-1185">Reference proteome</keyword>
<feature type="region of interest" description="Disordered" evidence="1">
    <location>
        <begin position="531"/>
        <end position="770"/>
    </location>
</feature>
<proteinExistence type="predicted"/>
<feature type="compositionally biased region" description="Polar residues" evidence="1">
    <location>
        <begin position="723"/>
        <end position="739"/>
    </location>
</feature>
<evidence type="ECO:0000259" key="2">
    <source>
        <dbReference type="Pfam" id="PF23717"/>
    </source>
</evidence>
<evidence type="ECO:0000313" key="3">
    <source>
        <dbReference type="EMBL" id="EHI14379.1"/>
    </source>
</evidence>
<dbReference type="eggNOG" id="COG2268">
    <property type="taxonomic scope" value="Bacteria"/>
</dbReference>
<feature type="region of interest" description="Disordered" evidence="1">
    <location>
        <begin position="267"/>
        <end position="297"/>
    </location>
</feature>
<reference evidence="3 4" key="1">
    <citation type="submission" date="2011-11" db="EMBL/GenBank/DDBJ databases">
        <authorList>
            <consortium name="Tuberculosis Structural Genomics Consortium"/>
            <person name="Ioerger T.R."/>
        </authorList>
    </citation>
    <scope>NUCLEOTIDE SEQUENCE [LARGE SCALE GENOMIC DNA]</scope>
    <source>
        <strain evidence="4">ATCC 19527 / DSM 44167 / CIP 105390 / JCM 6362 / NCTC 10409 / 316</strain>
    </source>
</reference>
<evidence type="ECO:0000313" key="4">
    <source>
        <dbReference type="Proteomes" id="UP000004915"/>
    </source>
</evidence>
<name>G7CCB6_MYCT3</name>
<dbReference type="PATRIC" id="fig|1078020.3.peg.603"/>
<dbReference type="InterPro" id="IPR055583">
    <property type="entry name" value="DUF7159"/>
</dbReference>
<evidence type="ECO:0000256" key="1">
    <source>
        <dbReference type="SAM" id="MobiDB-lite"/>
    </source>
</evidence>
<feature type="compositionally biased region" description="Low complexity" evidence="1">
    <location>
        <begin position="663"/>
        <end position="721"/>
    </location>
</feature>
<dbReference type="Proteomes" id="UP000004915">
    <property type="component" value="Unassembled WGS sequence"/>
</dbReference>
<organism evidence="3 4">
    <name type="scientific">Mycolicibacterium thermoresistibile (strain ATCC 19527 / DSM 44167 / CIP 105390 / JCM 6362 / NCTC 10409 / 316)</name>
    <name type="common">Mycobacterium thermoresistibile</name>
    <dbReference type="NCBI Taxonomy" id="1078020"/>
    <lineage>
        <taxon>Bacteria</taxon>
        <taxon>Bacillati</taxon>
        <taxon>Actinomycetota</taxon>
        <taxon>Actinomycetes</taxon>
        <taxon>Mycobacteriales</taxon>
        <taxon>Mycobacteriaceae</taxon>
        <taxon>Mycolicibacterium</taxon>
    </lineage>
</organism>
<feature type="domain" description="DUF7159" evidence="2">
    <location>
        <begin position="14"/>
        <end position="223"/>
    </location>
</feature>
<feature type="compositionally biased region" description="Low complexity" evidence="1">
    <location>
        <begin position="612"/>
        <end position="625"/>
    </location>
</feature>
<sequence>MGAPPRSKEVMVNVTLGVFVESGTARIVLVDADPPNPVVDQTDLDLAAADSTPDTLVTTVLATAGALTESGHRLVGISLCGPAADRIGPVHDALTGSGLRPVTVVDESDAVTAVVRTLAGDETVATLVNDGATVALSMTEAGGVTTPVATEPIDGDPQAAYRTLVERFAADPGAASGLIVMGSLGDGGLPADLVETSPVPLRFPDDPEFMLARGATLASLSQDATMAAPVVADELPTTVTPLETADTMQSQQLAYSEVPDEDSDLLGFTDPVDTPGADGPAGGFDPEAEDAEDADAEDAVRRRQWLIGSSVGALAAVGFATLAVSVAITIEPTSSQQAVRLQEGPVPGKAFPVAPGQGVEPDGPNWTMIEHLPPPGAPAEVRTFETRALSSSRDVSKAAAPAIVNVYRDGTVAVQNAAAPLLPVGPAPALPGTVPVTVPGPVFAEWPEYVTRLIPDFSRIRPVDLLYFLANLRELLPPLEATTPDPDDGFDIGDIGVLAVVPRDQGVLFSADADAAGPEMIPARLFDPQTPAADKTQLLPPGTTVLDVPTDGDGDDPTAALTGEPTTGDTDESRSQRPGMDTEPAGTPEDSDSDADAGDGSVVDETGVDETGPAPDSGPDSGPGSEPTEVTHPTPPAEPTVAPDEPTSRPSTSAPAPAPDPDTPTQAPAVQAPPASQEPATRAPATQAPATQAPATQAPGTQEPITQAPATEEPATQAPVTQGPATQAPRTVAPQTQAPETVAPQVEAPVTTMPQYPVGGGSFGGGADGD</sequence>